<name>A0ABY8APT6_9GAMM</name>
<reference evidence="2 3" key="1">
    <citation type="submission" date="2023-02" db="EMBL/GenBank/DDBJ databases">
        <title>Genome Sequence of L. cardiaca H63T.</title>
        <authorList>
            <person name="Lopez A.E."/>
            <person name="Cianciotto N.P."/>
        </authorList>
    </citation>
    <scope>NUCLEOTIDE SEQUENCE [LARGE SCALE GENOMIC DNA]</scope>
    <source>
        <strain evidence="2 3">H63</strain>
    </source>
</reference>
<dbReference type="RefSeq" id="WP_275088478.1">
    <property type="nucleotide sequence ID" value="NZ_CP119078.1"/>
</dbReference>
<dbReference type="Proteomes" id="UP001222087">
    <property type="component" value="Chromosome"/>
</dbReference>
<evidence type="ECO:0000313" key="3">
    <source>
        <dbReference type="Proteomes" id="UP001222087"/>
    </source>
</evidence>
<accession>A0ABY8APT6</accession>
<proteinExistence type="predicted"/>
<protein>
    <recommendedName>
        <fullName evidence="4">J domain-containing protein</fullName>
    </recommendedName>
</protein>
<dbReference type="EMBL" id="CP119078">
    <property type="protein sequence ID" value="WED42662.1"/>
    <property type="molecule type" value="Genomic_DNA"/>
</dbReference>
<gene>
    <name evidence="2" type="ORF">PXX05_12250</name>
</gene>
<sequence>MPAINFEHAFEVLQLSLGATLGEVKKKYSELVSPKHHAGHSTSISSTQEEIIDAYNHLQLLLKPYENLDPSEQQELLDALNTLPKNKLQLILGFYPHNSFKFYWDSKSYSQLAAYLCTTNASSAITAISNFFNHIPSCTKPQYYDENEDENSADTTVSNPWEKKHN</sequence>
<keyword evidence="3" id="KW-1185">Reference proteome</keyword>
<feature type="region of interest" description="Disordered" evidence="1">
    <location>
        <begin position="145"/>
        <end position="166"/>
    </location>
</feature>
<evidence type="ECO:0000313" key="2">
    <source>
        <dbReference type="EMBL" id="WED42662.1"/>
    </source>
</evidence>
<evidence type="ECO:0008006" key="4">
    <source>
        <dbReference type="Google" id="ProtNLM"/>
    </source>
</evidence>
<organism evidence="2 3">
    <name type="scientific">Legionella cardiaca</name>
    <dbReference type="NCBI Taxonomy" id="1071983"/>
    <lineage>
        <taxon>Bacteria</taxon>
        <taxon>Pseudomonadati</taxon>
        <taxon>Pseudomonadota</taxon>
        <taxon>Gammaproteobacteria</taxon>
        <taxon>Legionellales</taxon>
        <taxon>Legionellaceae</taxon>
        <taxon>Legionella</taxon>
    </lineage>
</organism>
<evidence type="ECO:0000256" key="1">
    <source>
        <dbReference type="SAM" id="MobiDB-lite"/>
    </source>
</evidence>